<dbReference type="PANTHER" id="PTHR30055">
    <property type="entry name" value="HTH-TYPE TRANSCRIPTIONAL REGULATOR RUTR"/>
    <property type="match status" value="1"/>
</dbReference>
<evidence type="ECO:0000256" key="2">
    <source>
        <dbReference type="ARBA" id="ARBA00023125"/>
    </source>
</evidence>
<dbReference type="Gene3D" id="1.10.357.10">
    <property type="entry name" value="Tetracycline Repressor, domain 2"/>
    <property type="match status" value="1"/>
</dbReference>
<dbReference type="PROSITE" id="PS01081">
    <property type="entry name" value="HTH_TETR_1"/>
    <property type="match status" value="1"/>
</dbReference>
<dbReference type="InterPro" id="IPR036271">
    <property type="entry name" value="Tet_transcr_reg_TetR-rel_C_sf"/>
</dbReference>
<dbReference type="InterPro" id="IPR001647">
    <property type="entry name" value="HTH_TetR"/>
</dbReference>
<dbReference type="PRINTS" id="PR00455">
    <property type="entry name" value="HTHTETR"/>
</dbReference>
<dbReference type="InterPro" id="IPR050109">
    <property type="entry name" value="HTH-type_TetR-like_transc_reg"/>
</dbReference>
<evidence type="ECO:0000256" key="3">
    <source>
        <dbReference type="ARBA" id="ARBA00023163"/>
    </source>
</evidence>
<reference evidence="4 5" key="1">
    <citation type="submission" date="2018-10" db="EMBL/GenBank/DDBJ databases">
        <title>Characterization and genome analysis of a novel bacterium Sphingobium yanoikuyae SJTF8 capable of degrading PAHs.</title>
        <authorList>
            <person name="Yin C."/>
            <person name="Xiong W."/>
            <person name="Liang R."/>
        </authorList>
    </citation>
    <scope>NUCLEOTIDE SEQUENCE [LARGE SCALE GENOMIC DNA]</scope>
    <source>
        <strain evidence="4 5">SJTF8</strain>
    </source>
</reference>
<sequence>MYRVPQTDDAITELDDRNQQIVAAAYDLLDEEGLEGLTIRAVLQRTGLARRALYDRFAGKDDLVLAVFAHTLRRAAEQFGEQVRDLPDPLARLHHIVTAIVIGRAAIDGDWQGGQRRSAALSREHLRLAEARPVELQKAVSPLIDLIATILSDGMAEGQVRAGPPSWMALLVYNLVSTTVHSQLLAEEAAIPDRQRRSELAVEIWEFCRRAIAA</sequence>
<keyword evidence="3" id="KW-0804">Transcription</keyword>
<dbReference type="SUPFAM" id="SSF46689">
    <property type="entry name" value="Homeodomain-like"/>
    <property type="match status" value="1"/>
</dbReference>
<accession>A0A085K5M2</accession>
<keyword evidence="1" id="KW-0805">Transcription regulation</keyword>
<organism evidence="4 5">
    <name type="scientific">Sphingobium yanoikuyae</name>
    <name type="common">Sphingomonas yanoikuyae</name>
    <dbReference type="NCBI Taxonomy" id="13690"/>
    <lineage>
        <taxon>Bacteria</taxon>
        <taxon>Pseudomonadati</taxon>
        <taxon>Pseudomonadota</taxon>
        <taxon>Alphaproteobacteria</taxon>
        <taxon>Sphingomonadales</taxon>
        <taxon>Sphingomonadaceae</taxon>
        <taxon>Sphingobium</taxon>
    </lineage>
</organism>
<dbReference type="InterPro" id="IPR009057">
    <property type="entry name" value="Homeodomain-like_sf"/>
</dbReference>
<dbReference type="Proteomes" id="UP000280708">
    <property type="component" value="Chromosome"/>
</dbReference>
<name>A0A085K5M2_SPHYA</name>
<dbReference type="GO" id="GO:0003700">
    <property type="term" value="F:DNA-binding transcription factor activity"/>
    <property type="evidence" value="ECO:0007669"/>
    <property type="project" value="TreeGrafter"/>
</dbReference>
<dbReference type="PANTHER" id="PTHR30055:SF234">
    <property type="entry name" value="HTH-TYPE TRANSCRIPTIONAL REGULATOR BETI"/>
    <property type="match status" value="1"/>
</dbReference>
<proteinExistence type="predicted"/>
<gene>
    <name evidence="4" type="ORF">EBF16_22405</name>
</gene>
<dbReference type="AlphaFoldDB" id="A0A085K5M2"/>
<protein>
    <submittedName>
        <fullName evidence="4">TetR/AcrR family transcriptional regulator</fullName>
    </submittedName>
</protein>
<dbReference type="InterPro" id="IPR023772">
    <property type="entry name" value="DNA-bd_HTH_TetR-type_CS"/>
</dbReference>
<evidence type="ECO:0000313" key="4">
    <source>
        <dbReference type="EMBL" id="AYO79370.1"/>
    </source>
</evidence>
<keyword evidence="2" id="KW-0238">DNA-binding</keyword>
<dbReference type="GO" id="GO:0000976">
    <property type="term" value="F:transcription cis-regulatory region binding"/>
    <property type="evidence" value="ECO:0007669"/>
    <property type="project" value="TreeGrafter"/>
</dbReference>
<dbReference type="PROSITE" id="PS50977">
    <property type="entry name" value="HTH_TETR_2"/>
    <property type="match status" value="1"/>
</dbReference>
<dbReference type="Pfam" id="PF00440">
    <property type="entry name" value="TetR_N"/>
    <property type="match status" value="1"/>
</dbReference>
<dbReference type="SUPFAM" id="SSF48498">
    <property type="entry name" value="Tetracyclin repressor-like, C-terminal domain"/>
    <property type="match status" value="1"/>
</dbReference>
<dbReference type="EMBL" id="CP033230">
    <property type="protein sequence ID" value="AYO79370.1"/>
    <property type="molecule type" value="Genomic_DNA"/>
</dbReference>
<evidence type="ECO:0000256" key="1">
    <source>
        <dbReference type="ARBA" id="ARBA00023015"/>
    </source>
</evidence>
<dbReference type="RefSeq" id="WP_004209121.1">
    <property type="nucleotide sequence ID" value="NZ_CAIGKD010000018.1"/>
</dbReference>
<evidence type="ECO:0000313" key="5">
    <source>
        <dbReference type="Proteomes" id="UP000280708"/>
    </source>
</evidence>
<dbReference type="Gene3D" id="1.10.10.60">
    <property type="entry name" value="Homeodomain-like"/>
    <property type="match status" value="1"/>
</dbReference>